<feature type="compositionally biased region" description="Low complexity" evidence="1">
    <location>
        <begin position="35"/>
        <end position="54"/>
    </location>
</feature>
<dbReference type="Proteomes" id="UP001527925">
    <property type="component" value="Unassembled WGS sequence"/>
</dbReference>
<dbReference type="InterPro" id="IPR036770">
    <property type="entry name" value="Ankyrin_rpt-contain_sf"/>
</dbReference>
<dbReference type="EMBL" id="JADGIZ020000015">
    <property type="protein sequence ID" value="KAL2916724.1"/>
    <property type="molecule type" value="Genomic_DNA"/>
</dbReference>
<dbReference type="InterPro" id="IPR052050">
    <property type="entry name" value="SecEffector_AnkRepeat"/>
</dbReference>
<feature type="region of interest" description="Disordered" evidence="1">
    <location>
        <begin position="1"/>
        <end position="66"/>
    </location>
</feature>
<protein>
    <recommendedName>
        <fullName evidence="4">Ankyrin repeat protein</fullName>
    </recommendedName>
</protein>
<evidence type="ECO:0000313" key="2">
    <source>
        <dbReference type="EMBL" id="KAL2916724.1"/>
    </source>
</evidence>
<accession>A0ABR4NB70</accession>
<name>A0ABR4NB70_9FUNG</name>
<proteinExistence type="predicted"/>
<reference evidence="2 3" key="1">
    <citation type="submission" date="2023-09" db="EMBL/GenBank/DDBJ databases">
        <title>Pangenome analysis of Batrachochytrium dendrobatidis and related Chytrids.</title>
        <authorList>
            <person name="Yacoub M.N."/>
            <person name="Stajich J.E."/>
            <person name="James T.Y."/>
        </authorList>
    </citation>
    <scope>NUCLEOTIDE SEQUENCE [LARGE SCALE GENOMIC DNA]</scope>
    <source>
        <strain evidence="2 3">JEL0888</strain>
    </source>
</reference>
<dbReference type="Gene3D" id="1.25.40.20">
    <property type="entry name" value="Ankyrin repeat-containing domain"/>
    <property type="match status" value="1"/>
</dbReference>
<dbReference type="SUPFAM" id="SSF48403">
    <property type="entry name" value="Ankyrin repeat"/>
    <property type="match status" value="1"/>
</dbReference>
<keyword evidence="3" id="KW-1185">Reference proteome</keyword>
<evidence type="ECO:0008006" key="4">
    <source>
        <dbReference type="Google" id="ProtNLM"/>
    </source>
</evidence>
<evidence type="ECO:0000313" key="3">
    <source>
        <dbReference type="Proteomes" id="UP001527925"/>
    </source>
</evidence>
<dbReference type="PANTHER" id="PTHR46586">
    <property type="entry name" value="ANKYRIN REPEAT-CONTAINING PROTEIN"/>
    <property type="match status" value="1"/>
</dbReference>
<evidence type="ECO:0000256" key="1">
    <source>
        <dbReference type="SAM" id="MobiDB-lite"/>
    </source>
</evidence>
<feature type="region of interest" description="Disordered" evidence="1">
    <location>
        <begin position="165"/>
        <end position="224"/>
    </location>
</feature>
<sequence>MHAETHAAPRTRIARPRAHRAPPPTKKPRAEAKPRAAPNPRPASTTTASAATVPAPSPSRPAHTPRLAGARDAVDLVARLPAELQHRIYAAAGHLTELLHGRLGGSPTQADVDGAWAQCLDDDLVHLVPLLPKRTLPWELLFLRSERMLLAVAADPALGVFKTPDQIREHRKWSPPPAPPTEPAPAAPAAAAQDEADDAPRRGRGRNRPRRARPAAAPKPDDLAPCVHDFSDRLTGLNFLDRWLKWRKETEIMDLVRDATRSDIGGRILVDRLLDRRAAINKKAFGSMLFFALDEHLPDDGDSAEFDSLRRMDQLVLHAAAGLGDAVSAQLALGLWPDTDNRYISRVFSAACANGRLATARALYPLTSGSSVHDAVANGHMHMLPLIQENPETLSTLNFTDLATAGCKNEATNLTVIAVLELCVLYQTQDLTYVRESFATGGNAVLLEYAHGADIGSRIRRDCLLKVIASDHAEVLDWIHANGCFDDDVWESHEVVASLDSAVINGATKTLRWFKATFGGVGFRTNMLIETAITKSQMSTLEMLLDETDDANLVAALDFAVKRLNVDAVEAIVARPGAKCSDDTCWTAIKKNSTKIVRSLLRIRPADAWPEGSLDSACAHGYRNLVALFVKRGVEPTASTWRLAALAPRPDILSILVLLGREPDWSLLRSMTAVGRRARLNEWLDRVGVRPMNAARRAVLNQFIAGCA</sequence>
<feature type="compositionally biased region" description="Basic residues" evidence="1">
    <location>
        <begin position="202"/>
        <end position="213"/>
    </location>
</feature>
<feature type="compositionally biased region" description="Pro residues" evidence="1">
    <location>
        <begin position="174"/>
        <end position="186"/>
    </location>
</feature>
<gene>
    <name evidence="2" type="ORF">HK105_203842</name>
</gene>
<comment type="caution">
    <text evidence="2">The sequence shown here is derived from an EMBL/GenBank/DDBJ whole genome shotgun (WGS) entry which is preliminary data.</text>
</comment>
<organism evidence="2 3">
    <name type="scientific">Polyrhizophydium stewartii</name>
    <dbReference type="NCBI Taxonomy" id="2732419"/>
    <lineage>
        <taxon>Eukaryota</taxon>
        <taxon>Fungi</taxon>
        <taxon>Fungi incertae sedis</taxon>
        <taxon>Chytridiomycota</taxon>
        <taxon>Chytridiomycota incertae sedis</taxon>
        <taxon>Chytridiomycetes</taxon>
        <taxon>Rhizophydiales</taxon>
        <taxon>Rhizophydiales incertae sedis</taxon>
        <taxon>Polyrhizophydium</taxon>
    </lineage>
</organism>
<dbReference type="PANTHER" id="PTHR46586:SF3">
    <property type="entry name" value="ANKYRIN REPEAT-CONTAINING PROTEIN"/>
    <property type="match status" value="1"/>
</dbReference>